<dbReference type="EMBL" id="JADGJH010000510">
    <property type="protein sequence ID" value="KAJ3127471.1"/>
    <property type="molecule type" value="Genomic_DNA"/>
</dbReference>
<reference evidence="1" key="1">
    <citation type="submission" date="2020-05" db="EMBL/GenBank/DDBJ databases">
        <title>Phylogenomic resolution of chytrid fungi.</title>
        <authorList>
            <person name="Stajich J.E."/>
            <person name="Amses K."/>
            <person name="Simmons R."/>
            <person name="Seto K."/>
            <person name="Myers J."/>
            <person name="Bonds A."/>
            <person name="Quandt C.A."/>
            <person name="Barry K."/>
            <person name="Liu P."/>
            <person name="Grigoriev I."/>
            <person name="Longcore J.E."/>
            <person name="James T.Y."/>
        </authorList>
    </citation>
    <scope>NUCLEOTIDE SEQUENCE</scope>
    <source>
        <strain evidence="1">JEL0513</strain>
    </source>
</reference>
<evidence type="ECO:0000313" key="1">
    <source>
        <dbReference type="EMBL" id="KAJ3127471.1"/>
    </source>
</evidence>
<proteinExistence type="predicted"/>
<sequence>MRIIGTAEAQKFADENGMLYHECFSNDWKTFKKVYFSLVHMIINPLLDSVSGEPVSLMHVKAMTAGFVRTRTAISYDDKLAYTSMLEASEQNDELTTAVDWL</sequence>
<dbReference type="AlphaFoldDB" id="A0AAD5T5P8"/>
<name>A0AAD5T5P8_9FUNG</name>
<accession>A0AAD5T5P8</accession>
<dbReference type="Proteomes" id="UP001211907">
    <property type="component" value="Unassembled WGS sequence"/>
</dbReference>
<comment type="caution">
    <text evidence="1">The sequence shown here is derived from an EMBL/GenBank/DDBJ whole genome shotgun (WGS) entry which is preliminary data.</text>
</comment>
<gene>
    <name evidence="1" type="ORF">HK100_009744</name>
</gene>
<evidence type="ECO:0000313" key="2">
    <source>
        <dbReference type="Proteomes" id="UP001211907"/>
    </source>
</evidence>
<keyword evidence="2" id="KW-1185">Reference proteome</keyword>
<organism evidence="1 2">
    <name type="scientific">Physocladia obscura</name>
    <dbReference type="NCBI Taxonomy" id="109957"/>
    <lineage>
        <taxon>Eukaryota</taxon>
        <taxon>Fungi</taxon>
        <taxon>Fungi incertae sedis</taxon>
        <taxon>Chytridiomycota</taxon>
        <taxon>Chytridiomycota incertae sedis</taxon>
        <taxon>Chytridiomycetes</taxon>
        <taxon>Chytridiales</taxon>
        <taxon>Chytriomycetaceae</taxon>
        <taxon>Physocladia</taxon>
    </lineage>
</organism>
<protein>
    <submittedName>
        <fullName evidence="1">Uncharacterized protein</fullName>
    </submittedName>
</protein>